<dbReference type="OrthoDB" id="3959087at2"/>
<evidence type="ECO:0000313" key="3">
    <source>
        <dbReference type="Proteomes" id="UP000274601"/>
    </source>
</evidence>
<proteinExistence type="predicted"/>
<sequence length="760" mass="85292">MPDFALPADIPLGPFEGTQITLHAAKSKGTRLHADPSCSALRTRDVRSLTLPLNAETIARLCRQCDERVRWMRPGTALSVFLRAVMGTGLCYELDTYSTPDEEEWTEEEVTQAALLLHDRDYPPEDGEDEAEDLWTEFSDARDLREWVFLRWARAAESLHRALTVVTQYPWLEPWARPKLDQKSKYVEVCRERAGRFCHPKALLAATAVFQAPDPELPADDPAFAVLGDATTVRTRLNRLWQSWKEAVASDWLTPVQHSSVVYDLEHGIERKRKKRDAVLAQGRRLIAEWAAQAQAMADVQPDRPEQPILARVSKNETHEGRPRGDFVKSMPRWDLAVLATYTVEADWGRRTMLLRVPSTVGERLLAGGSSLSCTPGDDGLPTAPDPQEADESLTPGVLDDTPVAERRPIAAAHLRALRMTDEALGEQLAVVLSVENGVEVLPVSVIEKRCEDGWRGVYIAAVSDLPASLIDPWMQRLSVETEADPEREWSDRNLPPHDPNFARHLGVAAGEAWLQRMLSAPYIDLATRARALRCLALARNVHDLRTLESSFDYRHHTIPDAVWRALLAADLLDLQPFHDENENEFLGGGIGAPLGPLAEVQIYTTNADPAAMGKGHSPYCSHSRGPTTVSEYDDLLTAADLLSKDFDWCSKCGGYAPRRLTDRQLDYYRAAHHLHSIAQRLRRKSSWPGIQEMANIQAELDTLRKWRPADDADWRGGHVWRWKDIVERLSAQARQIASTLTDPSAGGEVIRFRQPDDRD</sequence>
<protein>
    <submittedName>
        <fullName evidence="2">Uncharacterized protein</fullName>
    </submittedName>
</protein>
<keyword evidence="3" id="KW-1185">Reference proteome</keyword>
<name>A0A495QXH4_9ACTN</name>
<feature type="region of interest" description="Disordered" evidence="1">
    <location>
        <begin position="368"/>
        <end position="401"/>
    </location>
</feature>
<organism evidence="2 3">
    <name type="scientific">Actinomadura pelletieri DSM 43383</name>
    <dbReference type="NCBI Taxonomy" id="1120940"/>
    <lineage>
        <taxon>Bacteria</taxon>
        <taxon>Bacillati</taxon>
        <taxon>Actinomycetota</taxon>
        <taxon>Actinomycetes</taxon>
        <taxon>Streptosporangiales</taxon>
        <taxon>Thermomonosporaceae</taxon>
        <taxon>Actinomadura</taxon>
    </lineage>
</organism>
<evidence type="ECO:0000256" key="1">
    <source>
        <dbReference type="SAM" id="MobiDB-lite"/>
    </source>
</evidence>
<dbReference type="RefSeq" id="WP_121432435.1">
    <property type="nucleotide sequence ID" value="NZ_RBWU01000001.1"/>
</dbReference>
<comment type="caution">
    <text evidence="2">The sequence shown here is derived from an EMBL/GenBank/DDBJ whole genome shotgun (WGS) entry which is preliminary data.</text>
</comment>
<dbReference type="EMBL" id="RBWU01000001">
    <property type="protein sequence ID" value="RKS78820.1"/>
    <property type="molecule type" value="Genomic_DNA"/>
</dbReference>
<dbReference type="Proteomes" id="UP000274601">
    <property type="component" value="Unassembled WGS sequence"/>
</dbReference>
<dbReference type="AlphaFoldDB" id="A0A495QXH4"/>
<gene>
    <name evidence="2" type="ORF">BZB76_0254</name>
</gene>
<accession>A0A495QXH4</accession>
<evidence type="ECO:0000313" key="2">
    <source>
        <dbReference type="EMBL" id="RKS78820.1"/>
    </source>
</evidence>
<reference evidence="2 3" key="1">
    <citation type="submission" date="2018-10" db="EMBL/GenBank/DDBJ databases">
        <title>Genomic Encyclopedia of Archaeal and Bacterial Type Strains, Phase II (KMG-II): from individual species to whole genera.</title>
        <authorList>
            <person name="Goeker M."/>
        </authorList>
    </citation>
    <scope>NUCLEOTIDE SEQUENCE [LARGE SCALE GENOMIC DNA]</scope>
    <source>
        <strain evidence="2 3">DSM 43383</strain>
    </source>
</reference>